<dbReference type="InterPro" id="IPR001867">
    <property type="entry name" value="OmpR/PhoB-type_DNA-bd"/>
</dbReference>
<dbReference type="PANTHER" id="PTHR48111:SF40">
    <property type="entry name" value="PHOSPHATE REGULON TRANSCRIPTIONAL REGULATORY PROTEIN PHOB"/>
    <property type="match status" value="1"/>
</dbReference>
<keyword evidence="9" id="KW-1185">Reference proteome</keyword>
<keyword evidence="3 5" id="KW-0238">DNA-binding</keyword>
<feature type="domain" description="Response regulatory" evidence="6">
    <location>
        <begin position="4"/>
        <end position="119"/>
    </location>
</feature>
<feature type="modified residue" description="4-aspartylphosphate" evidence="4">
    <location>
        <position position="53"/>
    </location>
</feature>
<name>A0ABV2HV98_9HYPH</name>
<evidence type="ECO:0000256" key="2">
    <source>
        <dbReference type="ARBA" id="ARBA00023012"/>
    </source>
</evidence>
<evidence type="ECO:0000256" key="3">
    <source>
        <dbReference type="ARBA" id="ARBA00023125"/>
    </source>
</evidence>
<dbReference type="Proteomes" id="UP001549036">
    <property type="component" value="Unassembled WGS sequence"/>
</dbReference>
<reference evidence="8 9" key="1">
    <citation type="submission" date="2024-06" db="EMBL/GenBank/DDBJ databases">
        <title>Genomic Encyclopedia of Type Strains, Phase IV (KMG-IV): sequencing the most valuable type-strain genomes for metagenomic binning, comparative biology and taxonomic classification.</title>
        <authorList>
            <person name="Goeker M."/>
        </authorList>
    </citation>
    <scope>NUCLEOTIDE SEQUENCE [LARGE SCALE GENOMIC DNA]</scope>
    <source>
        <strain evidence="8 9">DSM 29846</strain>
    </source>
</reference>
<comment type="caution">
    <text evidence="8">The sequence shown here is derived from an EMBL/GenBank/DDBJ whole genome shotgun (WGS) entry which is preliminary data.</text>
</comment>
<sequence>MKPLVAIYTQDPQFYLMLGHILEVDGFSVSLAASVEETFDLAAEKSIRALVLDCRPGNLLVEEAARFKQDPRTSTLACIALVPPGAGQHHIALLKSGIDECLATPFAPARLIDYLHSSLAINRSPGSVKAKSLAYGDVEMNIDTYRVRCGGRQVSLGPIEFKLLRHMLEHPEKVIGRNELIAAGWPSKDNVSARTVDVHISQLRKLLHQNCASAFILTVRLAGYALRKRRGEHPGRRLAGGR</sequence>
<keyword evidence="1 4" id="KW-0597">Phosphoprotein</keyword>
<evidence type="ECO:0000259" key="7">
    <source>
        <dbReference type="PROSITE" id="PS51755"/>
    </source>
</evidence>
<dbReference type="CDD" id="cd00383">
    <property type="entry name" value="trans_reg_C"/>
    <property type="match status" value="1"/>
</dbReference>
<gene>
    <name evidence="8" type="ORF">ABID26_003958</name>
</gene>
<dbReference type="SUPFAM" id="SSF52172">
    <property type="entry name" value="CheY-like"/>
    <property type="match status" value="1"/>
</dbReference>
<evidence type="ECO:0000256" key="4">
    <source>
        <dbReference type="PROSITE-ProRule" id="PRU00169"/>
    </source>
</evidence>
<dbReference type="PANTHER" id="PTHR48111">
    <property type="entry name" value="REGULATOR OF RPOS"/>
    <property type="match status" value="1"/>
</dbReference>
<proteinExistence type="predicted"/>
<dbReference type="EMBL" id="JBEPLM010000007">
    <property type="protein sequence ID" value="MET3594550.1"/>
    <property type="molecule type" value="Genomic_DNA"/>
</dbReference>
<dbReference type="SUPFAM" id="SSF46894">
    <property type="entry name" value="C-terminal effector domain of the bipartite response regulators"/>
    <property type="match status" value="1"/>
</dbReference>
<dbReference type="InterPro" id="IPR011006">
    <property type="entry name" value="CheY-like_superfamily"/>
</dbReference>
<dbReference type="InterPro" id="IPR036388">
    <property type="entry name" value="WH-like_DNA-bd_sf"/>
</dbReference>
<feature type="domain" description="OmpR/PhoB-type" evidence="7">
    <location>
        <begin position="130"/>
        <end position="228"/>
    </location>
</feature>
<dbReference type="Gene3D" id="3.40.50.2300">
    <property type="match status" value="1"/>
</dbReference>
<evidence type="ECO:0000256" key="5">
    <source>
        <dbReference type="PROSITE-ProRule" id="PRU01091"/>
    </source>
</evidence>
<dbReference type="PROSITE" id="PS51755">
    <property type="entry name" value="OMPR_PHOB"/>
    <property type="match status" value="1"/>
</dbReference>
<evidence type="ECO:0000313" key="8">
    <source>
        <dbReference type="EMBL" id="MET3594550.1"/>
    </source>
</evidence>
<dbReference type="InterPro" id="IPR001789">
    <property type="entry name" value="Sig_transdc_resp-reg_receiver"/>
</dbReference>
<dbReference type="PROSITE" id="PS50110">
    <property type="entry name" value="RESPONSE_REGULATORY"/>
    <property type="match status" value="1"/>
</dbReference>
<dbReference type="RefSeq" id="WP_292374224.1">
    <property type="nucleotide sequence ID" value="NZ_JBEPLM010000007.1"/>
</dbReference>
<evidence type="ECO:0000313" key="9">
    <source>
        <dbReference type="Proteomes" id="UP001549036"/>
    </source>
</evidence>
<evidence type="ECO:0000256" key="1">
    <source>
        <dbReference type="ARBA" id="ARBA00022553"/>
    </source>
</evidence>
<protein>
    <submittedName>
        <fullName evidence="8">Two-component system phosphate regulon response regulator PhoB</fullName>
    </submittedName>
</protein>
<feature type="DNA-binding region" description="OmpR/PhoB-type" evidence="5">
    <location>
        <begin position="130"/>
        <end position="228"/>
    </location>
</feature>
<dbReference type="Pfam" id="PF00486">
    <property type="entry name" value="Trans_reg_C"/>
    <property type="match status" value="1"/>
</dbReference>
<evidence type="ECO:0000259" key="6">
    <source>
        <dbReference type="PROSITE" id="PS50110"/>
    </source>
</evidence>
<dbReference type="InterPro" id="IPR039420">
    <property type="entry name" value="WalR-like"/>
</dbReference>
<keyword evidence="2" id="KW-0902">Two-component regulatory system</keyword>
<dbReference type="SMART" id="SM00862">
    <property type="entry name" value="Trans_reg_C"/>
    <property type="match status" value="1"/>
</dbReference>
<organism evidence="8 9">
    <name type="scientific">Mesorhizobium shonense</name>
    <dbReference type="NCBI Taxonomy" id="1209948"/>
    <lineage>
        <taxon>Bacteria</taxon>
        <taxon>Pseudomonadati</taxon>
        <taxon>Pseudomonadota</taxon>
        <taxon>Alphaproteobacteria</taxon>
        <taxon>Hyphomicrobiales</taxon>
        <taxon>Phyllobacteriaceae</taxon>
        <taxon>Mesorhizobium</taxon>
    </lineage>
</organism>
<accession>A0ABV2HV98</accession>
<dbReference type="InterPro" id="IPR016032">
    <property type="entry name" value="Sig_transdc_resp-reg_C-effctor"/>
</dbReference>
<dbReference type="Gene3D" id="1.10.10.10">
    <property type="entry name" value="Winged helix-like DNA-binding domain superfamily/Winged helix DNA-binding domain"/>
    <property type="match status" value="1"/>
</dbReference>